<comment type="similarity">
    <text evidence="1">Belongs to the glyceraldehyde-3-phosphate dehydrogenase family.</text>
</comment>
<comment type="caution">
    <text evidence="4">The sequence shown here is derived from an EMBL/GenBank/DDBJ whole genome shotgun (WGS) entry which is preliminary data.</text>
</comment>
<proteinExistence type="inferred from homology"/>
<name>A0A5N4DMG9_CAMDR</name>
<gene>
    <name evidence="4" type="ORF">Cadr_000014790</name>
</gene>
<keyword evidence="5" id="KW-1185">Reference proteome</keyword>
<dbReference type="SUPFAM" id="SSF51735">
    <property type="entry name" value="NAD(P)-binding Rossmann-fold domains"/>
    <property type="match status" value="1"/>
</dbReference>
<dbReference type="InterPro" id="IPR036291">
    <property type="entry name" value="NAD(P)-bd_dom_sf"/>
</dbReference>
<evidence type="ECO:0000313" key="4">
    <source>
        <dbReference type="EMBL" id="KAB1272320.1"/>
    </source>
</evidence>
<dbReference type="AlphaFoldDB" id="A0A5N4DMG9"/>
<protein>
    <submittedName>
        <fullName evidence="4">Glyceraldehyde-3-phosphate dehydrogenase</fullName>
    </submittedName>
</protein>
<sequence length="116" mass="12811">MERFVINGRPVFIFQEQDPTHIKWGDTSAKHVVDFTDNGTKSVNIISALLPMPLSKVIHDDSAMMEGLMTTVYAITATQITDGSSEKFSNMLLMGLTCGLEKAAKYDDIEKVVKQG</sequence>
<keyword evidence="2" id="KW-0560">Oxidoreductase</keyword>
<dbReference type="Proteomes" id="UP000299084">
    <property type="component" value="Unassembled WGS sequence"/>
</dbReference>
<dbReference type="EMBL" id="JWIN03000010">
    <property type="protein sequence ID" value="KAB1272320.1"/>
    <property type="molecule type" value="Genomic_DNA"/>
</dbReference>
<dbReference type="GO" id="GO:0005829">
    <property type="term" value="C:cytosol"/>
    <property type="evidence" value="ECO:0007669"/>
    <property type="project" value="TreeGrafter"/>
</dbReference>
<dbReference type="Gene3D" id="3.40.50.720">
    <property type="entry name" value="NAD(P)-binding Rossmann-like Domain"/>
    <property type="match status" value="1"/>
</dbReference>
<accession>A0A5N4DMG9</accession>
<evidence type="ECO:0000256" key="3">
    <source>
        <dbReference type="ARBA" id="ARBA00047698"/>
    </source>
</evidence>
<dbReference type="GO" id="GO:0006096">
    <property type="term" value="P:glycolytic process"/>
    <property type="evidence" value="ECO:0007669"/>
    <property type="project" value="TreeGrafter"/>
</dbReference>
<comment type="catalytic activity">
    <reaction evidence="3">
        <text>D-glyceraldehyde 3-phosphate + phosphate + NAD(+) = (2R)-3-phospho-glyceroyl phosphate + NADH + H(+)</text>
        <dbReference type="Rhea" id="RHEA:10300"/>
        <dbReference type="ChEBI" id="CHEBI:15378"/>
        <dbReference type="ChEBI" id="CHEBI:43474"/>
        <dbReference type="ChEBI" id="CHEBI:57540"/>
        <dbReference type="ChEBI" id="CHEBI:57604"/>
        <dbReference type="ChEBI" id="CHEBI:57945"/>
        <dbReference type="ChEBI" id="CHEBI:59776"/>
        <dbReference type="EC" id="1.2.1.12"/>
    </reaction>
</comment>
<dbReference type="PANTHER" id="PTHR10836">
    <property type="entry name" value="GLYCERALDEHYDE 3-PHOSPHATE DEHYDROGENASE"/>
    <property type="match status" value="1"/>
</dbReference>
<organism evidence="4 5">
    <name type="scientific">Camelus dromedarius</name>
    <name type="common">Dromedary</name>
    <name type="synonym">Arabian camel</name>
    <dbReference type="NCBI Taxonomy" id="9838"/>
    <lineage>
        <taxon>Eukaryota</taxon>
        <taxon>Metazoa</taxon>
        <taxon>Chordata</taxon>
        <taxon>Craniata</taxon>
        <taxon>Vertebrata</taxon>
        <taxon>Euteleostomi</taxon>
        <taxon>Mammalia</taxon>
        <taxon>Eutheria</taxon>
        <taxon>Laurasiatheria</taxon>
        <taxon>Artiodactyla</taxon>
        <taxon>Tylopoda</taxon>
        <taxon>Camelidae</taxon>
        <taxon>Camelus</taxon>
    </lineage>
</organism>
<evidence type="ECO:0000256" key="1">
    <source>
        <dbReference type="ARBA" id="ARBA00007406"/>
    </source>
</evidence>
<dbReference type="InterPro" id="IPR020831">
    <property type="entry name" value="GlycerAld/Erythrose_P_DH"/>
</dbReference>
<dbReference type="GO" id="GO:0004365">
    <property type="term" value="F:glyceraldehyde-3-phosphate dehydrogenase (NAD+) (phosphorylating) activity"/>
    <property type="evidence" value="ECO:0007669"/>
    <property type="project" value="UniProtKB-EC"/>
</dbReference>
<evidence type="ECO:0000313" key="5">
    <source>
        <dbReference type="Proteomes" id="UP000299084"/>
    </source>
</evidence>
<reference evidence="4 5" key="1">
    <citation type="journal article" date="2019" name="Mol. Ecol. Resour.">
        <title>Improving Illumina assemblies with Hi-C and long reads: an example with the North African dromedary.</title>
        <authorList>
            <person name="Elbers J.P."/>
            <person name="Rogers M.F."/>
            <person name="Perelman P.L."/>
            <person name="Proskuryakova A.A."/>
            <person name="Serdyukova N.A."/>
            <person name="Johnson W.E."/>
            <person name="Horin P."/>
            <person name="Corander J."/>
            <person name="Murphy D."/>
            <person name="Burger P.A."/>
        </authorList>
    </citation>
    <scope>NUCLEOTIDE SEQUENCE [LARGE SCALE GENOMIC DNA]</scope>
    <source>
        <strain evidence="4">Drom800</strain>
        <tissue evidence="4">Blood</tissue>
    </source>
</reference>
<dbReference type="PANTHER" id="PTHR10836:SF104">
    <property type="entry name" value="GLYCERALDEHYDE 3-PHOSPHATE DEHYDROGENASE NAD(P) BINDING DOMAIN-CONTAINING PROTEIN"/>
    <property type="match status" value="1"/>
</dbReference>
<dbReference type="SUPFAM" id="SSF55347">
    <property type="entry name" value="Glyceraldehyde-3-phosphate dehydrogenase-like, C-terminal domain"/>
    <property type="match status" value="1"/>
</dbReference>
<evidence type="ECO:0000256" key="2">
    <source>
        <dbReference type="ARBA" id="ARBA00023002"/>
    </source>
</evidence>